<reference evidence="1 2" key="1">
    <citation type="submission" date="2013-07" db="EMBL/GenBank/DDBJ databases">
        <title>Comparative Genomic and Metabolomic Analysis of Twelve Strains of Pseudoalteromonas luteoviolacea.</title>
        <authorList>
            <person name="Vynne N.G."/>
            <person name="Mansson M."/>
            <person name="Gram L."/>
        </authorList>
    </citation>
    <scope>NUCLEOTIDE SEQUENCE [LARGE SCALE GENOMIC DNA]</scope>
    <source>
        <strain evidence="1 2">NCIMB 1942</strain>
    </source>
</reference>
<comment type="caution">
    <text evidence="1">The sequence shown here is derived from an EMBL/GenBank/DDBJ whole genome shotgun (WGS) entry which is preliminary data.</text>
</comment>
<dbReference type="Pfam" id="PF11739">
    <property type="entry name" value="YdbH-like"/>
    <property type="match status" value="1"/>
</dbReference>
<dbReference type="PATRIC" id="fig|1365253.3.peg.1851"/>
<dbReference type="OrthoDB" id="5596796at2"/>
<dbReference type="InterPro" id="IPR021730">
    <property type="entry name" value="YdbH"/>
</dbReference>
<dbReference type="RefSeq" id="WP_063376613.1">
    <property type="nucleotide sequence ID" value="NZ_AUXT01000146.1"/>
</dbReference>
<name>A0A167D491_9GAMM</name>
<proteinExistence type="predicted"/>
<protein>
    <submittedName>
        <fullName evidence="1">Uncharacterized protein</fullName>
    </submittedName>
</protein>
<gene>
    <name evidence="1" type="ORF">N482_07980</name>
</gene>
<organism evidence="1 2">
    <name type="scientific">Pseudoalteromonas luteoviolacea NCIMB 1942</name>
    <dbReference type="NCBI Taxonomy" id="1365253"/>
    <lineage>
        <taxon>Bacteria</taxon>
        <taxon>Pseudomonadati</taxon>
        <taxon>Pseudomonadota</taxon>
        <taxon>Gammaproteobacteria</taxon>
        <taxon>Alteromonadales</taxon>
        <taxon>Pseudoalteromonadaceae</taxon>
        <taxon>Pseudoalteromonas</taxon>
    </lineage>
</organism>
<sequence length="850" mass="93375">MRRNFIFAAMALLLTVLITFAFRIPLSLAVAKYYLPQGQFTCLNWALSGLKEITVDEVCFENDVIFLKGKNIILTAQHIKVGVLRVDHKGQQESSQNNTMHKLDLPLPERRPLLNVDQLNIHSPTLNQTLKLSVKETRLNEFVVTGDLMAQLEILTDKLTVQLGLDSKAVEHYLPEQVEKLAGNLNLSTDGVSIEYNTNIDLNARHQKNTLCPIKFSANGQVTGNWHLNNKRGEVNPSKLPIHVDVSGCADFTNAQARLPDGGIGGQWQAVFDSGIEVSQSKVVLPKITLLDSDNDSEVQIQSFSLKLNSRIAKGRLSVNHQTAALGLVALQSSFLYKPQALTISGDWIVSNELLELPDNLFFKELVSQGAFNLAGDSLRALTIDLNSQVTASEINVHDTQLDNAEFNVKATSVIHLDKFGQEENWPIQIKDLTTQLSAQRYKLQALSGKYVLLQAQAKLSEFGELTANTELDIGSFKMRDIRGKGINQISTISGKVTNSEYTAKVDGEMHLGLVANPNLSFRDAVLTTSGSIQDAVKLNHIAHLEDFEFSIDHILDGELNQMLIKVPEQSFMTLQPFVSQLAPQLQLSEGLISAEVTGNLSTQSYQFKADLQGGGVLYDSHYLNGINLPVIGKFDEGQLVLSETVLDIAEVRSGAVLTDLSAKLSSTNNTLILNDTKATIFDGEISAQQINLSSGDQNFSIEAHNWDLAHVSEAGKSAGVELRGRVSGQLPVTIKQGDIEITNGKLTNIDVGLLRIDNNESVEALKSHQAGIDTAFSLLENLEIEKLSSDVALSPDGWLDLAVEIAGVNEQAKQPINFNYTHSENIFQLFRALRLSDEITNEVEKALNK</sequence>
<dbReference type="Proteomes" id="UP000076587">
    <property type="component" value="Unassembled WGS sequence"/>
</dbReference>
<dbReference type="AlphaFoldDB" id="A0A167D491"/>
<evidence type="ECO:0000313" key="2">
    <source>
        <dbReference type="Proteomes" id="UP000076587"/>
    </source>
</evidence>
<dbReference type="EMBL" id="AUXT01000146">
    <property type="protein sequence ID" value="KZN48398.1"/>
    <property type="molecule type" value="Genomic_DNA"/>
</dbReference>
<evidence type="ECO:0000313" key="1">
    <source>
        <dbReference type="EMBL" id="KZN48398.1"/>
    </source>
</evidence>
<accession>A0A167D491</accession>